<name>A0A165Z708_9AGAM</name>
<accession>A0A165Z708</accession>
<keyword evidence="2" id="KW-1185">Reference proteome</keyword>
<dbReference type="EMBL" id="KV428205">
    <property type="protein sequence ID" value="KZT34003.1"/>
    <property type="molecule type" value="Genomic_DNA"/>
</dbReference>
<dbReference type="Proteomes" id="UP000076798">
    <property type="component" value="Unassembled WGS sequence"/>
</dbReference>
<reference evidence="1 2" key="1">
    <citation type="journal article" date="2016" name="Mol. Biol. Evol.">
        <title>Comparative Genomics of Early-Diverging Mushroom-Forming Fungi Provides Insights into the Origins of Lignocellulose Decay Capabilities.</title>
        <authorList>
            <person name="Nagy L.G."/>
            <person name="Riley R."/>
            <person name="Tritt A."/>
            <person name="Adam C."/>
            <person name="Daum C."/>
            <person name="Floudas D."/>
            <person name="Sun H."/>
            <person name="Yadav J.S."/>
            <person name="Pangilinan J."/>
            <person name="Larsson K.H."/>
            <person name="Matsuura K."/>
            <person name="Barry K."/>
            <person name="Labutti K."/>
            <person name="Kuo R."/>
            <person name="Ohm R.A."/>
            <person name="Bhattacharya S.S."/>
            <person name="Shirouzu T."/>
            <person name="Yoshinaga Y."/>
            <person name="Martin F.M."/>
            <person name="Grigoriev I.V."/>
            <person name="Hibbett D.S."/>
        </authorList>
    </citation>
    <scope>NUCLEOTIDE SEQUENCE [LARGE SCALE GENOMIC DNA]</scope>
    <source>
        <strain evidence="1 2">HHB10207 ss-3</strain>
    </source>
</reference>
<dbReference type="AlphaFoldDB" id="A0A165Z708"/>
<evidence type="ECO:0000313" key="2">
    <source>
        <dbReference type="Proteomes" id="UP000076798"/>
    </source>
</evidence>
<protein>
    <submittedName>
        <fullName evidence="1">Uncharacterized protein</fullName>
    </submittedName>
</protein>
<sequence length="405" mass="45474">MKLVYGDLLVIEFLDSLVPSLPSTFTVPRSFDLAPTLSLLLRYQSDIGYSLSRYRSTLLYFLDRGGFELLSSLRPAYDFFQLCLGLPSDDSLGSTDRQERARFYLGHEAFVVLPPPSPEELQDLVDALQSYRNDMASEDLEKNFVDAVIECDYLAREGNEAEIKGLLSHVDCVALLGLILEYPRFSGQKISSLILLIIEANELECISAAPALLANIPLVARFDGDLPILAFLTSLISFLPPGYIVPPRFDLSQTLALFMLNDPDRQTWRKHSETLMHYLHAGAFDALSDQDSVREFLTICTFPDLWVELGWSWDQGTSAPTRERAIELQRKLEVLDAAREAALLAADDPADSRSPEEEDKPPALALRVWDAVTRRLGNIWRWKWRVGALAANGDVEMALSNQRGM</sequence>
<organism evidence="1 2">
    <name type="scientific">Sistotremastrum suecicum HHB10207 ss-3</name>
    <dbReference type="NCBI Taxonomy" id="1314776"/>
    <lineage>
        <taxon>Eukaryota</taxon>
        <taxon>Fungi</taxon>
        <taxon>Dikarya</taxon>
        <taxon>Basidiomycota</taxon>
        <taxon>Agaricomycotina</taxon>
        <taxon>Agaricomycetes</taxon>
        <taxon>Sistotremastrales</taxon>
        <taxon>Sistotremastraceae</taxon>
        <taxon>Sistotremastrum</taxon>
    </lineage>
</organism>
<evidence type="ECO:0000313" key="1">
    <source>
        <dbReference type="EMBL" id="KZT34003.1"/>
    </source>
</evidence>
<proteinExistence type="predicted"/>
<gene>
    <name evidence="1" type="ORF">SISSUDRAFT_1053456</name>
</gene>